<proteinExistence type="predicted"/>
<dbReference type="RefSeq" id="WP_051989187.1">
    <property type="nucleotide sequence ID" value="NZ_CCRF01000096.1"/>
</dbReference>
<organism evidence="3 4">
    <name type="scientific">Caldibacillus thermoamylovorans</name>
    <dbReference type="NCBI Taxonomy" id="35841"/>
    <lineage>
        <taxon>Bacteria</taxon>
        <taxon>Bacillati</taxon>
        <taxon>Bacillota</taxon>
        <taxon>Bacilli</taxon>
        <taxon>Bacillales</taxon>
        <taxon>Bacillaceae</taxon>
        <taxon>Caldibacillus</taxon>
    </lineage>
</organism>
<keyword evidence="1" id="KW-0238">DNA-binding</keyword>
<keyword evidence="4" id="KW-1185">Reference proteome</keyword>
<gene>
    <name evidence="3" type="ORF">BT1A1_3232</name>
</gene>
<name>A0A090J527_9BACI</name>
<dbReference type="AlphaFoldDB" id="A0A090J527"/>
<feature type="domain" description="HTH cro/C1-type" evidence="2">
    <location>
        <begin position="9"/>
        <end position="63"/>
    </location>
</feature>
<dbReference type="SMART" id="SM00530">
    <property type="entry name" value="HTH_XRE"/>
    <property type="match status" value="1"/>
</dbReference>
<dbReference type="EMBL" id="CCRF01000096">
    <property type="protein sequence ID" value="CEE03015.1"/>
    <property type="molecule type" value="Genomic_DNA"/>
</dbReference>
<sequence length="132" mass="15551">MIDPFCLRLENLRETSGYTKKELSTKLGFSANVYGAYERGERRPSLETCCKLANLFNVSLDYLLCGKEYSQENLEIEETKLKEVIELFKEKGLEDPFILQLEKWEELSQEDLQELTNHFNWVVHKARLRKKA</sequence>
<dbReference type="InterPro" id="IPR010982">
    <property type="entry name" value="Lambda_DNA-bd_dom_sf"/>
</dbReference>
<evidence type="ECO:0000313" key="4">
    <source>
        <dbReference type="Proteomes" id="UP000040576"/>
    </source>
</evidence>
<dbReference type="PANTHER" id="PTHR46558:SF14">
    <property type="entry name" value="HTH-TYPE TRANSCRIPTIONAL REGULATOR ANSR"/>
    <property type="match status" value="1"/>
</dbReference>
<dbReference type="Pfam" id="PF01381">
    <property type="entry name" value="HTH_3"/>
    <property type="match status" value="1"/>
</dbReference>
<evidence type="ECO:0000259" key="2">
    <source>
        <dbReference type="PROSITE" id="PS50943"/>
    </source>
</evidence>
<protein>
    <recommendedName>
        <fullName evidence="2">HTH cro/C1-type domain-containing protein</fullName>
    </recommendedName>
</protein>
<dbReference type="SUPFAM" id="SSF47413">
    <property type="entry name" value="lambda repressor-like DNA-binding domains"/>
    <property type="match status" value="1"/>
</dbReference>
<dbReference type="PANTHER" id="PTHR46558">
    <property type="entry name" value="TRACRIPTIONAL REGULATORY PROTEIN-RELATED-RELATED"/>
    <property type="match status" value="1"/>
</dbReference>
<reference evidence="3 4" key="1">
    <citation type="submission" date="2014-07" db="EMBL/GenBank/DDBJ databases">
        <authorList>
            <person name="Wibberg Daniel"/>
        </authorList>
    </citation>
    <scope>NUCLEOTIDE SEQUENCE [LARGE SCALE GENOMIC DNA]</scope>
</reference>
<dbReference type="Gene3D" id="1.10.260.40">
    <property type="entry name" value="lambda repressor-like DNA-binding domains"/>
    <property type="match status" value="1"/>
</dbReference>
<accession>A0A090J527</accession>
<dbReference type="PROSITE" id="PS50943">
    <property type="entry name" value="HTH_CROC1"/>
    <property type="match status" value="1"/>
</dbReference>
<dbReference type="InterPro" id="IPR001387">
    <property type="entry name" value="Cro/C1-type_HTH"/>
</dbReference>
<dbReference type="CDD" id="cd00093">
    <property type="entry name" value="HTH_XRE"/>
    <property type="match status" value="1"/>
</dbReference>
<dbReference type="Proteomes" id="UP000040576">
    <property type="component" value="Unassembled WGS sequence"/>
</dbReference>
<evidence type="ECO:0000313" key="3">
    <source>
        <dbReference type="EMBL" id="CEE03015.1"/>
    </source>
</evidence>
<evidence type="ECO:0000256" key="1">
    <source>
        <dbReference type="ARBA" id="ARBA00023125"/>
    </source>
</evidence>
<dbReference type="GO" id="GO:0003677">
    <property type="term" value="F:DNA binding"/>
    <property type="evidence" value="ECO:0007669"/>
    <property type="project" value="UniProtKB-KW"/>
</dbReference>